<name>A0A382S4F7_9ZZZZ</name>
<dbReference type="EMBL" id="UINC01125735">
    <property type="protein sequence ID" value="SVD03771.1"/>
    <property type="molecule type" value="Genomic_DNA"/>
</dbReference>
<proteinExistence type="predicted"/>
<gene>
    <name evidence="1" type="ORF">METZ01_LOCUS356625</name>
</gene>
<organism evidence="1">
    <name type="scientific">marine metagenome</name>
    <dbReference type="NCBI Taxonomy" id="408172"/>
    <lineage>
        <taxon>unclassified sequences</taxon>
        <taxon>metagenomes</taxon>
        <taxon>ecological metagenomes</taxon>
    </lineage>
</organism>
<sequence length="37" mass="4417">MLNIEDFSYPKGLHLLKRWQFSFVNQVIPEVILPESQ</sequence>
<protein>
    <submittedName>
        <fullName evidence="1">Uncharacterized protein</fullName>
    </submittedName>
</protein>
<dbReference type="AlphaFoldDB" id="A0A382S4F7"/>
<accession>A0A382S4F7</accession>
<reference evidence="1" key="1">
    <citation type="submission" date="2018-05" db="EMBL/GenBank/DDBJ databases">
        <authorList>
            <person name="Lanie J.A."/>
            <person name="Ng W.-L."/>
            <person name="Kazmierczak K.M."/>
            <person name="Andrzejewski T.M."/>
            <person name="Davidsen T.M."/>
            <person name="Wayne K.J."/>
            <person name="Tettelin H."/>
            <person name="Glass J.I."/>
            <person name="Rusch D."/>
            <person name="Podicherti R."/>
            <person name="Tsui H.-C.T."/>
            <person name="Winkler M.E."/>
        </authorList>
    </citation>
    <scope>NUCLEOTIDE SEQUENCE</scope>
</reference>
<evidence type="ECO:0000313" key="1">
    <source>
        <dbReference type="EMBL" id="SVD03771.1"/>
    </source>
</evidence>